<feature type="region of interest" description="Disordered" evidence="1">
    <location>
        <begin position="1"/>
        <end position="28"/>
    </location>
</feature>
<proteinExistence type="predicted"/>
<reference evidence="2" key="2">
    <citation type="submission" date="2020-02" db="EMBL/GenBank/DDBJ databases">
        <title>Identification and distribution of gene clusters putatively required for synthesis of sphingolipid metabolism inhibitors in phylogenetically diverse species of the filamentous fungus Fusarium.</title>
        <authorList>
            <person name="Kim H.-S."/>
            <person name="Busman M."/>
            <person name="Brown D.W."/>
            <person name="Divon H."/>
            <person name="Uhlig S."/>
            <person name="Proctor R.H."/>
        </authorList>
    </citation>
    <scope>NUCLEOTIDE SEQUENCE</scope>
    <source>
        <strain evidence="2">NRRL 25174</strain>
    </source>
</reference>
<dbReference type="AlphaFoldDB" id="A0A9P5AK51"/>
<accession>A0A9P5AK51</accession>
<keyword evidence="3" id="KW-1185">Reference proteome</keyword>
<evidence type="ECO:0000313" key="3">
    <source>
        <dbReference type="Proteomes" id="UP000730481"/>
    </source>
</evidence>
<feature type="compositionally biased region" description="Basic and acidic residues" evidence="1">
    <location>
        <begin position="99"/>
        <end position="108"/>
    </location>
</feature>
<name>A0A9P5AK51_9HYPO</name>
<evidence type="ECO:0000256" key="1">
    <source>
        <dbReference type="SAM" id="MobiDB-lite"/>
    </source>
</evidence>
<organism evidence="2 3">
    <name type="scientific">Fusarium beomiforme</name>
    <dbReference type="NCBI Taxonomy" id="44412"/>
    <lineage>
        <taxon>Eukaryota</taxon>
        <taxon>Fungi</taxon>
        <taxon>Dikarya</taxon>
        <taxon>Ascomycota</taxon>
        <taxon>Pezizomycotina</taxon>
        <taxon>Sordariomycetes</taxon>
        <taxon>Hypocreomycetidae</taxon>
        <taxon>Hypocreales</taxon>
        <taxon>Nectriaceae</taxon>
        <taxon>Fusarium</taxon>
        <taxon>Fusarium burgessii species complex</taxon>
    </lineage>
</organism>
<comment type="caution">
    <text evidence="2">The sequence shown here is derived from an EMBL/GenBank/DDBJ whole genome shotgun (WGS) entry which is preliminary data.</text>
</comment>
<feature type="compositionally biased region" description="Polar residues" evidence="1">
    <location>
        <begin position="1"/>
        <end position="19"/>
    </location>
</feature>
<feature type="region of interest" description="Disordered" evidence="1">
    <location>
        <begin position="53"/>
        <end position="108"/>
    </location>
</feature>
<dbReference type="OrthoDB" id="5056389at2759"/>
<protein>
    <submittedName>
        <fullName evidence="2">Uncharacterized protein</fullName>
    </submittedName>
</protein>
<sequence length="108" mass="12080">MASQSAAGDGSGENNNDNTIDPLRNLPKDVIAAQDAELKKENNELREKNFFLRFQSSQPGNDGARTTTSDVNQASKHGKTQTQEELLEKRGVIRKLKRQNREALRQSQ</sequence>
<feature type="compositionally biased region" description="Polar residues" evidence="1">
    <location>
        <begin position="54"/>
        <end position="84"/>
    </location>
</feature>
<dbReference type="Proteomes" id="UP000730481">
    <property type="component" value="Unassembled WGS sequence"/>
</dbReference>
<reference evidence="2" key="1">
    <citation type="journal article" date="2017" name="Mycologia">
        <title>Fusarium algeriense, sp. nov., a novel toxigenic crown rot pathogen of durum wheat from Algeria is nested in the Fusarium burgessii species complex.</title>
        <authorList>
            <person name="Laraba I."/>
            <person name="Keddad A."/>
            <person name="Boureghda H."/>
            <person name="Abdallah N."/>
            <person name="Vaughan M.M."/>
            <person name="Proctor R.H."/>
            <person name="Busman M."/>
            <person name="O'Donnell K."/>
        </authorList>
    </citation>
    <scope>NUCLEOTIDE SEQUENCE</scope>
    <source>
        <strain evidence="2">NRRL 25174</strain>
    </source>
</reference>
<evidence type="ECO:0000313" key="2">
    <source>
        <dbReference type="EMBL" id="KAF4340221.1"/>
    </source>
</evidence>
<gene>
    <name evidence="2" type="ORF">FBEOM_5918</name>
</gene>
<dbReference type="EMBL" id="PVQB02000246">
    <property type="protein sequence ID" value="KAF4340221.1"/>
    <property type="molecule type" value="Genomic_DNA"/>
</dbReference>